<name>A0A9W7W5Q4_9PEZI</name>
<evidence type="ECO:0000259" key="2">
    <source>
        <dbReference type="PROSITE" id="PS50053"/>
    </source>
</evidence>
<feature type="compositionally biased region" description="Pro residues" evidence="1">
    <location>
        <begin position="101"/>
        <end position="117"/>
    </location>
</feature>
<evidence type="ECO:0000313" key="4">
    <source>
        <dbReference type="Proteomes" id="UP001138500"/>
    </source>
</evidence>
<dbReference type="EMBL" id="RIBY02000383">
    <property type="protein sequence ID" value="KAH9843336.1"/>
    <property type="molecule type" value="Genomic_DNA"/>
</dbReference>
<reference evidence="3 4" key="2">
    <citation type="journal article" date="2021" name="Curr. Genet.">
        <title>Genetic response to nitrogen starvation in the aggressive Eucalyptus foliar pathogen Teratosphaeria destructans.</title>
        <authorList>
            <person name="Havenga M."/>
            <person name="Wingfield B.D."/>
            <person name="Wingfield M.J."/>
            <person name="Dreyer L.L."/>
            <person name="Roets F."/>
            <person name="Aylward J."/>
        </authorList>
    </citation>
    <scope>NUCLEOTIDE SEQUENCE [LARGE SCALE GENOMIC DNA]</scope>
    <source>
        <strain evidence="3">CMW44962</strain>
    </source>
</reference>
<dbReference type="InterPro" id="IPR000626">
    <property type="entry name" value="Ubiquitin-like_dom"/>
</dbReference>
<feature type="non-terminal residue" evidence="3">
    <location>
        <position position="117"/>
    </location>
</feature>
<dbReference type="PANTHER" id="PTHR10677">
    <property type="entry name" value="UBIQUILIN"/>
    <property type="match status" value="1"/>
</dbReference>
<dbReference type="PANTHER" id="PTHR10677:SF3">
    <property type="entry name" value="FI07626P-RELATED"/>
    <property type="match status" value="1"/>
</dbReference>
<organism evidence="3 4">
    <name type="scientific">Teratosphaeria destructans</name>
    <dbReference type="NCBI Taxonomy" id="418781"/>
    <lineage>
        <taxon>Eukaryota</taxon>
        <taxon>Fungi</taxon>
        <taxon>Dikarya</taxon>
        <taxon>Ascomycota</taxon>
        <taxon>Pezizomycotina</taxon>
        <taxon>Dothideomycetes</taxon>
        <taxon>Dothideomycetidae</taxon>
        <taxon>Mycosphaerellales</taxon>
        <taxon>Teratosphaeriaceae</taxon>
        <taxon>Teratosphaeria</taxon>
    </lineage>
</organism>
<feature type="compositionally biased region" description="Basic and acidic residues" evidence="1">
    <location>
        <begin position="73"/>
        <end position="82"/>
    </location>
</feature>
<proteinExistence type="predicted"/>
<protein>
    <submittedName>
        <fullName evidence="3">Ubiquitin-like protein</fullName>
    </submittedName>
</protein>
<evidence type="ECO:0000313" key="3">
    <source>
        <dbReference type="EMBL" id="KAH9843336.1"/>
    </source>
</evidence>
<dbReference type="InterPro" id="IPR029071">
    <property type="entry name" value="Ubiquitin-like_domsf"/>
</dbReference>
<dbReference type="GO" id="GO:0005829">
    <property type="term" value="C:cytosol"/>
    <property type="evidence" value="ECO:0007669"/>
    <property type="project" value="TreeGrafter"/>
</dbReference>
<dbReference type="SMART" id="SM00213">
    <property type="entry name" value="UBQ"/>
    <property type="match status" value="1"/>
</dbReference>
<reference evidence="3 4" key="1">
    <citation type="journal article" date="2018" name="IMA Fungus">
        <title>IMA Genome-F 10: Nine draft genome sequences of Claviceps purpurea s.lat., including C. arundinis, C. humidiphila, and C. cf. spartinae, pseudomolecules for the pitch canker pathogen Fusarium circinatum, draft genome of Davidsoniella eucalypti, Grosmannia galeiformis, Quambalaria eucalypti, and Teratosphaeria destructans.</title>
        <authorList>
            <person name="Wingfield B.D."/>
            <person name="Liu M."/>
            <person name="Nguyen H.D."/>
            <person name="Lane F.A."/>
            <person name="Morgan S.W."/>
            <person name="De Vos L."/>
            <person name="Wilken P.M."/>
            <person name="Duong T.A."/>
            <person name="Aylward J."/>
            <person name="Coetzee M.P."/>
            <person name="Dadej K."/>
            <person name="De Beer Z.W."/>
            <person name="Findlay W."/>
            <person name="Havenga M."/>
            <person name="Kolarik M."/>
            <person name="Menzies J.G."/>
            <person name="Naidoo K."/>
            <person name="Pochopski O."/>
            <person name="Shoukouhi P."/>
            <person name="Santana Q.C."/>
            <person name="Seifert K.A."/>
            <person name="Soal N."/>
            <person name="Steenkamp E.T."/>
            <person name="Tatham C.T."/>
            <person name="van der Nest M.A."/>
            <person name="Wingfield M.J."/>
        </authorList>
    </citation>
    <scope>NUCLEOTIDE SEQUENCE [LARGE SCALE GENOMIC DNA]</scope>
    <source>
        <strain evidence="3">CMW44962</strain>
    </source>
</reference>
<evidence type="ECO:0000256" key="1">
    <source>
        <dbReference type="SAM" id="MobiDB-lite"/>
    </source>
</evidence>
<dbReference type="OrthoDB" id="267397at2759"/>
<gene>
    <name evidence="3" type="ORF">Tdes44962_MAKER10529</name>
</gene>
<accession>A0A9W7W5Q4</accession>
<dbReference type="Gene3D" id="3.10.20.90">
    <property type="entry name" value="Phosphatidylinositol 3-kinase Catalytic Subunit, Chain A, domain 1"/>
    <property type="match status" value="1"/>
</dbReference>
<sequence length="117" mass="12505">MADDSHAAGEESEAQITFHVKSSSDHKHLLTLPASTTIADVKQRLSAADSADTPPERQRLIYSGRVLKDHDTLGGVKIKDGNTVHLVKTPRATSARTPPTRGAPPPHPPPPDNRPPA</sequence>
<feature type="compositionally biased region" description="Low complexity" evidence="1">
    <location>
        <begin position="89"/>
        <end position="100"/>
    </location>
</feature>
<dbReference type="PROSITE" id="PS50053">
    <property type="entry name" value="UBIQUITIN_2"/>
    <property type="match status" value="1"/>
</dbReference>
<feature type="region of interest" description="Disordered" evidence="1">
    <location>
        <begin position="73"/>
        <end position="117"/>
    </location>
</feature>
<dbReference type="GO" id="GO:0031593">
    <property type="term" value="F:polyubiquitin modification-dependent protein binding"/>
    <property type="evidence" value="ECO:0007669"/>
    <property type="project" value="TreeGrafter"/>
</dbReference>
<keyword evidence="4" id="KW-1185">Reference proteome</keyword>
<comment type="caution">
    <text evidence="3">The sequence shown here is derived from an EMBL/GenBank/DDBJ whole genome shotgun (WGS) entry which is preliminary data.</text>
</comment>
<dbReference type="SUPFAM" id="SSF54236">
    <property type="entry name" value="Ubiquitin-like"/>
    <property type="match status" value="1"/>
</dbReference>
<dbReference type="Pfam" id="PF00240">
    <property type="entry name" value="ubiquitin"/>
    <property type="match status" value="1"/>
</dbReference>
<dbReference type="Proteomes" id="UP001138500">
    <property type="component" value="Unassembled WGS sequence"/>
</dbReference>
<dbReference type="InterPro" id="IPR015496">
    <property type="entry name" value="Ubiquilin"/>
</dbReference>
<dbReference type="GO" id="GO:0006511">
    <property type="term" value="P:ubiquitin-dependent protein catabolic process"/>
    <property type="evidence" value="ECO:0007669"/>
    <property type="project" value="TreeGrafter"/>
</dbReference>
<feature type="domain" description="Ubiquitin-like" evidence="2">
    <location>
        <begin position="16"/>
        <end position="93"/>
    </location>
</feature>
<dbReference type="AlphaFoldDB" id="A0A9W7W5Q4"/>